<dbReference type="EMBL" id="CAJEWN010000207">
    <property type="protein sequence ID" value="CAD2172884.1"/>
    <property type="molecule type" value="Genomic_DNA"/>
</dbReference>
<dbReference type="EMBL" id="CAJEWN010000211">
    <property type="protein sequence ID" value="CAD2173060.1"/>
    <property type="molecule type" value="Genomic_DNA"/>
</dbReference>
<dbReference type="EMBL" id="CAJEWN010000576">
    <property type="protein sequence ID" value="CAD2186180.1"/>
    <property type="molecule type" value="Genomic_DNA"/>
</dbReference>
<keyword evidence="3" id="KW-0548">Nucleotidyltransferase</keyword>
<evidence type="ECO:0000313" key="18">
    <source>
        <dbReference type="EMBL" id="CAD2181863.1"/>
    </source>
</evidence>
<evidence type="ECO:0000313" key="27">
    <source>
        <dbReference type="Proteomes" id="UP000580250"/>
    </source>
</evidence>
<dbReference type="Gene3D" id="1.10.340.70">
    <property type="match status" value="1"/>
</dbReference>
<dbReference type="InterPro" id="IPR041588">
    <property type="entry name" value="Integrase_H2C2"/>
</dbReference>
<dbReference type="Pfam" id="PF00078">
    <property type="entry name" value="RVT_1"/>
    <property type="match status" value="1"/>
</dbReference>
<evidence type="ECO:0000259" key="9">
    <source>
        <dbReference type="PROSITE" id="PS50994"/>
    </source>
</evidence>
<dbReference type="GO" id="GO:0004519">
    <property type="term" value="F:endonuclease activity"/>
    <property type="evidence" value="ECO:0007669"/>
    <property type="project" value="UniProtKB-KW"/>
</dbReference>
<gene>
    <name evidence="11" type="ORF">MENT_LOCUS12631</name>
    <name evidence="12" type="ORF">MENT_LOCUS15875</name>
    <name evidence="13" type="ORF">MENT_LOCUS16980</name>
    <name evidence="14" type="ORF">MENT_LOCUS24394</name>
    <name evidence="15" type="ORF">MENT_LOCUS24456</name>
    <name evidence="16" type="ORF">MENT_LOCUS24646</name>
    <name evidence="17" type="ORF">MENT_LOCUS29969</name>
    <name evidence="18" type="ORF">MENT_LOCUS34035</name>
    <name evidence="19" type="ORF">MENT_LOCUS35185</name>
    <name evidence="20" type="ORF">MENT_LOCUS38651</name>
    <name evidence="21" type="ORF">MENT_LOCUS42373</name>
    <name evidence="22" type="ORF">MENT_LOCUS43069</name>
    <name evidence="23" type="ORF">MENT_LOCUS45170</name>
    <name evidence="24" type="ORF">MENT_LOCUS46133</name>
    <name evidence="25" type="ORF">MENT_LOCUS47014</name>
    <name evidence="26" type="ORF">MENT_LOCUS50223</name>
    <name evidence="10" type="ORF">MENT_LOCUS8105</name>
</gene>
<dbReference type="PROSITE" id="PS50994">
    <property type="entry name" value="INTEGRASE"/>
    <property type="match status" value="1"/>
</dbReference>
<evidence type="ECO:0000313" key="25">
    <source>
        <dbReference type="EMBL" id="CAD2194028.1"/>
    </source>
</evidence>
<dbReference type="EMBL" id="CAJEWN010000310">
    <property type="protein sequence ID" value="CAD2178053.1"/>
    <property type="molecule type" value="Genomic_DNA"/>
</dbReference>
<dbReference type="EMBL" id="CAJEWN010001078">
    <property type="protein sequence ID" value="CAD2194028.1"/>
    <property type="molecule type" value="Genomic_DNA"/>
</dbReference>
<dbReference type="FunFam" id="3.30.70.270:FF:000020">
    <property type="entry name" value="Transposon Tf2-6 polyprotein-like Protein"/>
    <property type="match status" value="1"/>
</dbReference>
<dbReference type="Proteomes" id="UP000580250">
    <property type="component" value="Unassembled WGS sequence"/>
</dbReference>
<dbReference type="InterPro" id="IPR001584">
    <property type="entry name" value="Integrase_cat-core"/>
</dbReference>
<dbReference type="InterPro" id="IPR021109">
    <property type="entry name" value="Peptidase_aspartic_dom_sf"/>
</dbReference>
<feature type="domain" description="Integrase catalytic" evidence="9">
    <location>
        <begin position="786"/>
        <end position="943"/>
    </location>
</feature>
<dbReference type="CDD" id="cd01647">
    <property type="entry name" value="RT_LTR"/>
    <property type="match status" value="1"/>
</dbReference>
<feature type="domain" description="Reverse transcriptase" evidence="8">
    <location>
        <begin position="220"/>
        <end position="398"/>
    </location>
</feature>
<evidence type="ECO:0000313" key="12">
    <source>
        <dbReference type="EMBL" id="CAD2163204.1"/>
    </source>
</evidence>
<evidence type="ECO:0000313" key="13">
    <source>
        <dbReference type="EMBL" id="CAD2165133.1"/>
    </source>
</evidence>
<dbReference type="EC" id="2.7.7.49" evidence="1"/>
<dbReference type="SUPFAM" id="SSF56672">
    <property type="entry name" value="DNA/RNA polymerases"/>
    <property type="match status" value="1"/>
</dbReference>
<evidence type="ECO:0000313" key="16">
    <source>
        <dbReference type="EMBL" id="CAD2173060.1"/>
    </source>
</evidence>
<evidence type="ECO:0000313" key="19">
    <source>
        <dbReference type="EMBL" id="CAD2182933.1"/>
    </source>
</evidence>
<dbReference type="EMBL" id="CAJEWN010000096">
    <property type="protein sequence ID" value="CAD2163204.1"/>
    <property type="molecule type" value="Genomic_DNA"/>
</dbReference>
<dbReference type="EMBL" id="CAJEWN010000761">
    <property type="protein sequence ID" value="CAD2189642.1"/>
    <property type="molecule type" value="Genomic_DNA"/>
</dbReference>
<dbReference type="InterPro" id="IPR001969">
    <property type="entry name" value="Aspartic_peptidase_AS"/>
</dbReference>
<dbReference type="InterPro" id="IPR043128">
    <property type="entry name" value="Rev_trsase/Diguanyl_cyclase"/>
</dbReference>
<sequence>MALISKVKTWWENHECNVKNSVDILHVSLSVKPKWLTKKVLVNGTEVEFILDSGAQISCISEVTWKNIGSPKLTGVPCKGRSFTGNEFSMLGSFMASVEVDESKQVLVTHVTSEKLNLFGLPWIIEVENKLGYPIVSSIKKSEEPIKVLEIEKAQSKISEIVNKLAVQFKKVFEPGLGHCTKMKAHLYMKPGVSPVFVRARPVPIGVKDAIEKELSRLSEIGAIKPIEFANWAAPILAIKKANGKTRVCMDYSTGLNNAIELDRHPLPKPSEIWAEIHGSKVFSQLDLRDAYLQIELDEQSKKVACINTHKGLFEVQRLPFGVKSAPGIFQRLMDKLISGIPGVFAYLDDLIIVSKNIEDHKVQLFEIFDRIEKWGLKIQLEKCNFFKEKLKFLGHIVSKSGIEPDPEKKKKISELTRPRDVKELKSFMGTINYYGRFVSEMHKYRGPLDKLLKKEVKWEWGQDQEKAFQSVKKVLNSDLMLTHFDPELEIIVTADASNYGVGAVISHKFPNGKEKVIEYASKSLNDAEKNYSQIEKEGLALVFAVQKFHKMLFGRKFILRTDHKPLLAIFGKNKGIKVFSASRLQRWALLLTNYDFKIEFVSTNQMGMADTLSRLISEKSELEDKVIALVAKSENCSDEDSSDEDSLLVEESVKYVLNIMLDEVPVNAEQVKSETENDSELKMIKQFIKNGWPKVLSDPALSIWSNRRQDLEVIDECIMCSGKIVIPKALRKSVLKVLHETHPGSAKMKGVAREYMYWPNIGRDIDDWVANCIMCQAAAKRPIKSELRPWPNTNRNWERVHIDFAGPCKDGKVYFIVIDAHSKWPEVFENMTTSAKDVIKCFEWLGTHYGYPETIVSDNGSPFRSNEFKVYCQNKGISQVFSAPYHPQSNGQVERFVDYFKRMMTKNSNKKNWLSEVLLFYRASPHESLEGKSPSEVFLGRKLRLNLARLIPKRVTLQENKVITPQQVKMKTWFDKHHGVKNRKIGKLVYFLNYRKDGKINWLDGEVESKRGVIYKIYSPVLNAVVTRHENQIRNRCLSEDCNTLWKSESVSDSGLKKVDKPHKYCLRNSIRQPQKLVMSKESVKKYAEEAIKYPVKLVRPRGVSSTVGTSQR</sequence>
<dbReference type="GO" id="GO:0003676">
    <property type="term" value="F:nucleic acid binding"/>
    <property type="evidence" value="ECO:0007669"/>
    <property type="project" value="InterPro"/>
</dbReference>
<comment type="caution">
    <text evidence="10">The sequence shown here is derived from an EMBL/GenBank/DDBJ whole genome shotgun (WGS) entry which is preliminary data.</text>
</comment>
<evidence type="ECO:0000256" key="1">
    <source>
        <dbReference type="ARBA" id="ARBA00012493"/>
    </source>
</evidence>
<dbReference type="EMBL" id="CAJEWN010000206">
    <property type="protein sequence ID" value="CAD2172823.1"/>
    <property type="molecule type" value="Genomic_DNA"/>
</dbReference>
<evidence type="ECO:0000256" key="3">
    <source>
        <dbReference type="ARBA" id="ARBA00022695"/>
    </source>
</evidence>
<keyword evidence="2" id="KW-0808">Transferase</keyword>
<evidence type="ECO:0000313" key="23">
    <source>
        <dbReference type="EMBL" id="CAD2192292.1"/>
    </source>
</evidence>
<dbReference type="EMBL" id="CAJEWN010000798">
    <property type="protein sequence ID" value="CAD2190287.1"/>
    <property type="molecule type" value="Genomic_DNA"/>
</dbReference>
<reference evidence="10 27" key="1">
    <citation type="submission" date="2020-08" db="EMBL/GenBank/DDBJ databases">
        <authorList>
            <person name="Koutsovoulos G."/>
            <person name="Danchin GJ E."/>
        </authorList>
    </citation>
    <scope>NUCLEOTIDE SEQUENCE [LARGE SCALE GENOMIC DNA]</scope>
</reference>
<evidence type="ECO:0000313" key="20">
    <source>
        <dbReference type="EMBL" id="CAD2186180.1"/>
    </source>
</evidence>
<dbReference type="EMBL" id="CAJEWN010000449">
    <property type="protein sequence ID" value="CAD2182933.1"/>
    <property type="molecule type" value="Genomic_DNA"/>
</dbReference>
<dbReference type="InterPro" id="IPR036397">
    <property type="entry name" value="RNaseH_sf"/>
</dbReference>
<dbReference type="Gene3D" id="3.10.10.10">
    <property type="entry name" value="HIV Type 1 Reverse Transcriptase, subunit A, domain 1"/>
    <property type="match status" value="1"/>
</dbReference>
<organism evidence="10 27">
    <name type="scientific">Meloidogyne enterolobii</name>
    <name type="common">Root-knot nematode worm</name>
    <name type="synonym">Meloidogyne mayaguensis</name>
    <dbReference type="NCBI Taxonomy" id="390850"/>
    <lineage>
        <taxon>Eukaryota</taxon>
        <taxon>Metazoa</taxon>
        <taxon>Ecdysozoa</taxon>
        <taxon>Nematoda</taxon>
        <taxon>Chromadorea</taxon>
        <taxon>Rhabditida</taxon>
        <taxon>Tylenchina</taxon>
        <taxon>Tylenchomorpha</taxon>
        <taxon>Tylenchoidea</taxon>
        <taxon>Meloidogynidae</taxon>
        <taxon>Meloidogyninae</taxon>
        <taxon>Meloidogyne</taxon>
    </lineage>
</organism>
<dbReference type="InterPro" id="IPR012337">
    <property type="entry name" value="RNaseH-like_sf"/>
</dbReference>
<dbReference type="PROSITE" id="PS00141">
    <property type="entry name" value="ASP_PROTEASE"/>
    <property type="match status" value="1"/>
</dbReference>
<dbReference type="Pfam" id="PF17917">
    <property type="entry name" value="RT_RNaseH"/>
    <property type="match status" value="1"/>
</dbReference>
<dbReference type="GO" id="GO:0015074">
    <property type="term" value="P:DNA integration"/>
    <property type="evidence" value="ECO:0007669"/>
    <property type="project" value="InterPro"/>
</dbReference>
<dbReference type="GO" id="GO:0042575">
    <property type="term" value="C:DNA polymerase complex"/>
    <property type="evidence" value="ECO:0007669"/>
    <property type="project" value="UniProtKB-ARBA"/>
</dbReference>
<dbReference type="FunFam" id="3.30.420.10:FF:000063">
    <property type="entry name" value="Retrovirus-related Pol polyprotein from transposon 297-like Protein"/>
    <property type="match status" value="1"/>
</dbReference>
<evidence type="ECO:0000256" key="2">
    <source>
        <dbReference type="ARBA" id="ARBA00022679"/>
    </source>
</evidence>
<keyword evidence="5" id="KW-0255">Endonuclease</keyword>
<dbReference type="GO" id="GO:0006508">
    <property type="term" value="P:proteolysis"/>
    <property type="evidence" value="ECO:0007669"/>
    <property type="project" value="InterPro"/>
</dbReference>
<evidence type="ECO:0000313" key="15">
    <source>
        <dbReference type="EMBL" id="CAD2172884.1"/>
    </source>
</evidence>
<dbReference type="GO" id="GO:0004190">
    <property type="term" value="F:aspartic-type endopeptidase activity"/>
    <property type="evidence" value="ECO:0007669"/>
    <property type="project" value="InterPro"/>
</dbReference>
<dbReference type="PANTHER" id="PTHR37984:SF5">
    <property type="entry name" value="PROTEIN NYNRIN-LIKE"/>
    <property type="match status" value="1"/>
</dbReference>
<dbReference type="SUPFAM" id="SSF50630">
    <property type="entry name" value="Acid proteases"/>
    <property type="match status" value="1"/>
</dbReference>
<accession>A0A6V7U717</accession>
<keyword evidence="4" id="KW-0540">Nuclease</keyword>
<name>A0A6V7U717_MELEN</name>
<evidence type="ECO:0000313" key="26">
    <source>
        <dbReference type="EMBL" id="CAD2197014.1"/>
    </source>
</evidence>
<dbReference type="AlphaFoldDB" id="A0A6V7U717"/>
<evidence type="ECO:0000313" key="17">
    <source>
        <dbReference type="EMBL" id="CAD2178053.1"/>
    </source>
</evidence>
<dbReference type="Gene3D" id="3.30.420.10">
    <property type="entry name" value="Ribonuclease H-like superfamily/Ribonuclease H"/>
    <property type="match status" value="1"/>
</dbReference>
<keyword evidence="7" id="KW-0695">RNA-directed DNA polymerase</keyword>
<dbReference type="InterPro" id="IPR000477">
    <property type="entry name" value="RT_dom"/>
</dbReference>
<dbReference type="InterPro" id="IPR041373">
    <property type="entry name" value="RT_RNaseH"/>
</dbReference>
<evidence type="ECO:0000313" key="11">
    <source>
        <dbReference type="EMBL" id="CAD2157448.1"/>
    </source>
</evidence>
<evidence type="ECO:0000259" key="8">
    <source>
        <dbReference type="PROSITE" id="PS50878"/>
    </source>
</evidence>
<dbReference type="FunFam" id="1.10.340.70:FF:000004">
    <property type="entry name" value="Retrovirus-related Pol polyprotein from transposon 297-like Protein"/>
    <property type="match status" value="1"/>
</dbReference>
<dbReference type="PROSITE" id="PS50878">
    <property type="entry name" value="RT_POL"/>
    <property type="match status" value="1"/>
</dbReference>
<dbReference type="CDD" id="cd09274">
    <property type="entry name" value="RNase_HI_RT_Ty3"/>
    <property type="match status" value="1"/>
</dbReference>
<proteinExistence type="predicted"/>
<evidence type="ECO:0000256" key="4">
    <source>
        <dbReference type="ARBA" id="ARBA00022722"/>
    </source>
</evidence>
<dbReference type="OrthoDB" id="5856680at2759"/>
<dbReference type="EMBL" id="CAJEWN010000066">
    <property type="protein sequence ID" value="CAD2157448.1"/>
    <property type="molecule type" value="Genomic_DNA"/>
</dbReference>
<evidence type="ECO:0000313" key="10">
    <source>
        <dbReference type="EMBL" id="CAD2144968.1"/>
    </source>
</evidence>
<evidence type="ECO:0000256" key="7">
    <source>
        <dbReference type="ARBA" id="ARBA00022918"/>
    </source>
</evidence>
<dbReference type="EMBL" id="CAJEWN010001012">
    <property type="protein sequence ID" value="CAD2193199.1"/>
    <property type="molecule type" value="Genomic_DNA"/>
</dbReference>
<evidence type="ECO:0000313" key="22">
    <source>
        <dbReference type="EMBL" id="CAD2190287.1"/>
    </source>
</evidence>
<dbReference type="SUPFAM" id="SSF53098">
    <property type="entry name" value="Ribonuclease H-like"/>
    <property type="match status" value="1"/>
</dbReference>
<dbReference type="EMBL" id="CAJEWN010000935">
    <property type="protein sequence ID" value="CAD2192292.1"/>
    <property type="molecule type" value="Genomic_DNA"/>
</dbReference>
<dbReference type="Gene3D" id="3.30.70.270">
    <property type="match status" value="2"/>
</dbReference>
<dbReference type="EMBL" id="CAJEWN010000034">
    <property type="protein sequence ID" value="CAD2144968.1"/>
    <property type="molecule type" value="Genomic_DNA"/>
</dbReference>
<evidence type="ECO:0000313" key="21">
    <source>
        <dbReference type="EMBL" id="CAD2189642.1"/>
    </source>
</evidence>
<dbReference type="FunFam" id="3.10.20.370:FF:000001">
    <property type="entry name" value="Retrovirus-related Pol polyprotein from transposon 17.6-like protein"/>
    <property type="match status" value="1"/>
</dbReference>
<dbReference type="InterPro" id="IPR050951">
    <property type="entry name" value="Retrovirus_Pol_polyprotein"/>
</dbReference>
<evidence type="ECO:0000313" key="14">
    <source>
        <dbReference type="EMBL" id="CAD2172823.1"/>
    </source>
</evidence>
<dbReference type="EMBL" id="CAJEWN010001386">
    <property type="protein sequence ID" value="CAD2197014.1"/>
    <property type="molecule type" value="Genomic_DNA"/>
</dbReference>
<dbReference type="GO" id="GO:0003964">
    <property type="term" value="F:RNA-directed DNA polymerase activity"/>
    <property type="evidence" value="ECO:0007669"/>
    <property type="project" value="UniProtKB-KW"/>
</dbReference>
<dbReference type="InterPro" id="IPR043502">
    <property type="entry name" value="DNA/RNA_pol_sf"/>
</dbReference>
<evidence type="ECO:0000256" key="5">
    <source>
        <dbReference type="ARBA" id="ARBA00022759"/>
    </source>
</evidence>
<dbReference type="Gene3D" id="2.40.70.10">
    <property type="entry name" value="Acid Proteases"/>
    <property type="match status" value="1"/>
</dbReference>
<keyword evidence="6" id="KW-0378">Hydrolase</keyword>
<protein>
    <recommendedName>
        <fullName evidence="1">RNA-directed DNA polymerase</fullName>
        <ecNumber evidence="1">2.7.7.49</ecNumber>
    </recommendedName>
</protein>
<evidence type="ECO:0000313" key="24">
    <source>
        <dbReference type="EMBL" id="CAD2193199.1"/>
    </source>
</evidence>
<dbReference type="EMBL" id="CAJEWN010000413">
    <property type="protein sequence ID" value="CAD2181863.1"/>
    <property type="molecule type" value="Genomic_DNA"/>
</dbReference>
<dbReference type="PANTHER" id="PTHR37984">
    <property type="entry name" value="PROTEIN CBG26694"/>
    <property type="match status" value="1"/>
</dbReference>
<dbReference type="Pfam" id="PF00665">
    <property type="entry name" value="rve"/>
    <property type="match status" value="1"/>
</dbReference>
<dbReference type="Pfam" id="PF17921">
    <property type="entry name" value="Integrase_H2C2"/>
    <property type="match status" value="1"/>
</dbReference>
<dbReference type="EMBL" id="CAJEWN010000108">
    <property type="protein sequence ID" value="CAD2165133.1"/>
    <property type="molecule type" value="Genomic_DNA"/>
</dbReference>
<evidence type="ECO:0000256" key="6">
    <source>
        <dbReference type="ARBA" id="ARBA00022801"/>
    </source>
</evidence>